<reference evidence="2 3" key="1">
    <citation type="submission" date="2019-06" db="EMBL/GenBank/DDBJ databases">
        <authorList>
            <person name="Livingstone P."/>
            <person name="Whitworth D."/>
        </authorList>
    </citation>
    <scope>NUCLEOTIDE SEQUENCE [LARGE SCALE GENOMIC DNA]</scope>
    <source>
        <strain evidence="2 3">AM401</strain>
    </source>
</reference>
<dbReference type="AlphaFoldDB" id="A0A540WMM4"/>
<dbReference type="OrthoDB" id="4868247at2"/>
<name>A0A540WMM4_9BACT</name>
<proteinExistence type="predicted"/>
<organism evidence="2 3">
    <name type="scientific">Myxococcus llanfairpwllgwyngyllgogerychwyrndrobwllllantysiliogogogochensis</name>
    <dbReference type="NCBI Taxonomy" id="2590453"/>
    <lineage>
        <taxon>Bacteria</taxon>
        <taxon>Pseudomonadati</taxon>
        <taxon>Myxococcota</taxon>
        <taxon>Myxococcia</taxon>
        <taxon>Myxococcales</taxon>
        <taxon>Cystobacterineae</taxon>
        <taxon>Myxococcaceae</taxon>
        <taxon>Myxococcus</taxon>
    </lineage>
</organism>
<keyword evidence="3" id="KW-1185">Reference proteome</keyword>
<accession>A0A540WMM4</accession>
<dbReference type="RefSeq" id="WP_141647963.1">
    <property type="nucleotide sequence ID" value="NZ_VIFM01000269.1"/>
</dbReference>
<comment type="caution">
    <text evidence="2">The sequence shown here is derived from an EMBL/GenBank/DDBJ whole genome shotgun (WGS) entry which is preliminary data.</text>
</comment>
<dbReference type="Pfam" id="PF14345">
    <property type="entry name" value="GDYXXLXY"/>
    <property type="match status" value="1"/>
</dbReference>
<dbReference type="EMBL" id="VIFM01000269">
    <property type="protein sequence ID" value="TQF10245.1"/>
    <property type="molecule type" value="Genomic_DNA"/>
</dbReference>
<dbReference type="InterPro" id="IPR025833">
    <property type="entry name" value="GDYXXLXY"/>
</dbReference>
<gene>
    <name evidence="2" type="ORF">FJV41_40445</name>
</gene>
<protein>
    <submittedName>
        <fullName evidence="2">GDYXXLXY domain-containing protein</fullName>
    </submittedName>
</protein>
<sequence>MRSILFFVGLALALLVPLGLVAQKEHVLATGQTVLLELAPRDPRSLMQGDYMVLDYALTRALNVDGLDGPSSGLLVLKLDEHGVGRFVRMDSPDQPLAPGEFKLSYRTRKGRTRLGAESFFFQEGHADHYARARYGELRAATNGSSVLVGLRDEQRQPLGAGPDPEASPTDDTPPSLINEMAPSPTDDTPPSPTDTEVAPTDTP</sequence>
<evidence type="ECO:0000313" key="3">
    <source>
        <dbReference type="Proteomes" id="UP000315369"/>
    </source>
</evidence>
<evidence type="ECO:0000256" key="1">
    <source>
        <dbReference type="SAM" id="MobiDB-lite"/>
    </source>
</evidence>
<feature type="region of interest" description="Disordered" evidence="1">
    <location>
        <begin position="154"/>
        <end position="204"/>
    </location>
</feature>
<evidence type="ECO:0000313" key="2">
    <source>
        <dbReference type="EMBL" id="TQF10245.1"/>
    </source>
</evidence>
<dbReference type="Proteomes" id="UP000315369">
    <property type="component" value="Unassembled WGS sequence"/>
</dbReference>